<gene>
    <name evidence="3" type="ORF">ACFQ14_03870</name>
</gene>
<keyword evidence="2" id="KW-0964">Secreted</keyword>
<evidence type="ECO:0000256" key="1">
    <source>
        <dbReference type="ARBA" id="ARBA00004613"/>
    </source>
</evidence>
<dbReference type="Pfam" id="PF00353">
    <property type="entry name" value="HemolysinCabind"/>
    <property type="match status" value="6"/>
</dbReference>
<dbReference type="PANTHER" id="PTHR38340">
    <property type="entry name" value="S-LAYER PROTEIN"/>
    <property type="match status" value="1"/>
</dbReference>
<evidence type="ECO:0000313" key="4">
    <source>
        <dbReference type="Proteomes" id="UP001597101"/>
    </source>
</evidence>
<protein>
    <recommendedName>
        <fullName evidence="5">Ca2+-binding protein, RTX toxin-related</fullName>
    </recommendedName>
</protein>
<comment type="caution">
    <text evidence="3">The sequence shown here is derived from an EMBL/GenBank/DDBJ whole genome shotgun (WGS) entry which is preliminary data.</text>
</comment>
<keyword evidence="4" id="KW-1185">Reference proteome</keyword>
<dbReference type="InterPro" id="IPR011049">
    <property type="entry name" value="Serralysin-like_metalloprot_C"/>
</dbReference>
<sequence length="1233" mass="129476">MTTTPLEWKNQFQVNTFDDDGSRNDQFQSQVTQLTNGNVLVVWASNADPFAGPGSTDNTDIIGRIFDPLGNAVTGEIQLNSITGGLATSAGFPSIDILPGGGFLVSYRSFFASLSSPNLSLEVDVYDNSGSFQRNIQIADISNLPLGSERLELPRVAVATDNSAIITYGSDGDVLATAFNPSTGAIIGSEFKIADQNVGDFNGADIIRYANDLYVVAFADRDSGVDEVYFALYDENGNAVTVAPILISNATQQASDPRIAKLSNGDIVVSWDVNNSGGTDSGVRFAILENVLFGFSVGATQNPLTTTAGNQVHSSIVALEEGGFVIAWYDENSHDILAQRFDNNGNEVGVEFPIVQYITSEITNIDMAQLEDGRFQVSWTRNTSSNDADVETAIWDPRDTANDIPVYDNNAIISTPSGTINPVPAAGENMYGSDGNDTFWLNTDSPRIGATYDGGDGTDRVGLVGPGTYNFYSGGTDTVFTDVETFQFNAGGSAGLKTALLTDNQALQFETFDFAQGGADKADTLVIADTNSGNTFDLSGLSIVDFESLYDEIRVRGFGGDDNITGTTTNDTILGGTGLDTLDGDGGLDTLDTSDSGYSGDVSINFITGAITSSQGAETAVNFENFSGSSANETVVGTDAHANEMYGGGGNDTFDGGDLSDRLYGEGGNDTFIIREADDIDDGFEIIDGGSGTDTIAVGAGVTGNQTYNLRQDSLSSIEALDFYGALTGSVSVQTAQLTAKQFNDGDISLTSNIDGFDFAGREEILEVFLTSNSEIDLSGLTFSNWNTDDDLVRINGDATGEMITGTITNDEINGNTGDDVMFGFGGRDIINGGSGNDTIYLQGEADKGFGGNNDDTFVVTSIVTHFGSTESHTIDGGNNTDTIDFSSWTDATTLNLGAETWVNDLTGVNIADTIESIENVVGGAGNDTIIGDSNVNELDGGAGSDDLDGGIGADIMRGGIGNEEYYVDDFGDQTIENEGEGYDRTYVNGLASWTLSANNERLTFTDTGNHTGKGNELDNRLEGNAGLDKFLLDSGGADIFSGGSGSDSFDARLSTNGISINLITGIHGGDATGDTFASIEKFFGSNTEDDFMRTGEARADFSGFGGNDTLIGGNSIDKVNGNAGNDTLFGGAARDTLNGGTGNDIMNGGSGRDTFLYVDAAFGEDTITDWQDGTDVFRFFSAVATDFSDFTVTGNGTSTARITLNADTSNFVDIEGSAGSLVTIDANDFTFY</sequence>
<evidence type="ECO:0000313" key="3">
    <source>
        <dbReference type="EMBL" id="MFD0915539.1"/>
    </source>
</evidence>
<organism evidence="3 4">
    <name type="scientific">Pseudahrensia aquimaris</name>
    <dbReference type="NCBI Taxonomy" id="744461"/>
    <lineage>
        <taxon>Bacteria</taxon>
        <taxon>Pseudomonadati</taxon>
        <taxon>Pseudomonadota</taxon>
        <taxon>Alphaproteobacteria</taxon>
        <taxon>Hyphomicrobiales</taxon>
        <taxon>Ahrensiaceae</taxon>
        <taxon>Pseudahrensia</taxon>
    </lineage>
</organism>
<reference evidence="4" key="1">
    <citation type="journal article" date="2019" name="Int. J. Syst. Evol. Microbiol.">
        <title>The Global Catalogue of Microorganisms (GCM) 10K type strain sequencing project: providing services to taxonomists for standard genome sequencing and annotation.</title>
        <authorList>
            <consortium name="The Broad Institute Genomics Platform"/>
            <consortium name="The Broad Institute Genome Sequencing Center for Infectious Disease"/>
            <person name="Wu L."/>
            <person name="Ma J."/>
        </authorList>
    </citation>
    <scope>NUCLEOTIDE SEQUENCE [LARGE SCALE GENOMIC DNA]</scope>
    <source>
        <strain evidence="4">CCUG 60023</strain>
    </source>
</reference>
<dbReference type="Gene3D" id="2.150.10.10">
    <property type="entry name" value="Serralysin-like metalloprotease, C-terminal"/>
    <property type="match status" value="5"/>
</dbReference>
<evidence type="ECO:0008006" key="5">
    <source>
        <dbReference type="Google" id="ProtNLM"/>
    </source>
</evidence>
<dbReference type="Proteomes" id="UP001597101">
    <property type="component" value="Unassembled WGS sequence"/>
</dbReference>
<dbReference type="PANTHER" id="PTHR38340:SF1">
    <property type="entry name" value="S-LAYER PROTEIN"/>
    <property type="match status" value="1"/>
</dbReference>
<comment type="subcellular location">
    <subcellularLocation>
        <location evidence="1">Secreted</location>
    </subcellularLocation>
</comment>
<dbReference type="RefSeq" id="WP_377211398.1">
    <property type="nucleotide sequence ID" value="NZ_JBHTJV010000003.1"/>
</dbReference>
<dbReference type="EMBL" id="JBHTJV010000003">
    <property type="protein sequence ID" value="MFD0915539.1"/>
    <property type="molecule type" value="Genomic_DNA"/>
</dbReference>
<dbReference type="PRINTS" id="PR00313">
    <property type="entry name" value="CABNDNGRPT"/>
</dbReference>
<name>A0ABW3FFH6_9HYPH</name>
<dbReference type="InterPro" id="IPR001343">
    <property type="entry name" value="Hemolysn_Ca-bd"/>
</dbReference>
<proteinExistence type="predicted"/>
<dbReference type="SUPFAM" id="SSF51120">
    <property type="entry name" value="beta-Roll"/>
    <property type="match status" value="4"/>
</dbReference>
<accession>A0ABW3FFH6</accession>
<evidence type="ECO:0000256" key="2">
    <source>
        <dbReference type="ARBA" id="ARBA00022525"/>
    </source>
</evidence>
<dbReference type="InterPro" id="IPR050557">
    <property type="entry name" value="RTX_toxin/Mannuronan_C5-epim"/>
</dbReference>